<comment type="similarity">
    <text evidence="2 11">Belongs to the sodium:solute symporter (SSF) (TC 2.A.21) family.</text>
</comment>
<evidence type="ECO:0000256" key="6">
    <source>
        <dbReference type="ARBA" id="ARBA00022989"/>
    </source>
</evidence>
<evidence type="ECO:0000313" key="14">
    <source>
        <dbReference type="Proteomes" id="UP000287033"/>
    </source>
</evidence>
<dbReference type="InterPro" id="IPR051163">
    <property type="entry name" value="Sodium:Solute_Symporter_SSF"/>
</dbReference>
<evidence type="ECO:0000256" key="10">
    <source>
        <dbReference type="ARBA" id="ARBA00023201"/>
    </source>
</evidence>
<evidence type="ECO:0000256" key="4">
    <source>
        <dbReference type="ARBA" id="ARBA00022475"/>
    </source>
</evidence>
<keyword evidence="9 12" id="KW-0472">Membrane</keyword>
<keyword evidence="6 12" id="KW-1133">Transmembrane helix</keyword>
<dbReference type="InterPro" id="IPR001734">
    <property type="entry name" value="Na/solute_symporter"/>
</dbReference>
<dbReference type="InterPro" id="IPR038377">
    <property type="entry name" value="Na/Glc_symporter_sf"/>
</dbReference>
<evidence type="ECO:0000256" key="5">
    <source>
        <dbReference type="ARBA" id="ARBA00022692"/>
    </source>
</evidence>
<keyword evidence="8" id="KW-0406">Ion transport</keyword>
<evidence type="ECO:0000256" key="12">
    <source>
        <dbReference type="SAM" id="Phobius"/>
    </source>
</evidence>
<dbReference type="OMA" id="RCICLES"/>
<keyword evidence="10" id="KW-0739">Sodium transport</keyword>
<feature type="transmembrane region" description="Helical" evidence="12">
    <location>
        <begin position="79"/>
        <end position="105"/>
    </location>
</feature>
<dbReference type="PANTHER" id="PTHR42985:SF25">
    <property type="entry name" value="SODIUM-COUPLED MONOCARBOXYLATE TRANSPORTER 1"/>
    <property type="match status" value="1"/>
</dbReference>
<keyword evidence="4" id="KW-1003">Cell membrane</keyword>
<feature type="transmembrane region" description="Helical" evidence="12">
    <location>
        <begin position="117"/>
        <end position="136"/>
    </location>
</feature>
<evidence type="ECO:0000313" key="13">
    <source>
        <dbReference type="EMBL" id="GCC18286.1"/>
    </source>
</evidence>
<dbReference type="Gene3D" id="1.20.1730.10">
    <property type="entry name" value="Sodium/glucose cotransporter"/>
    <property type="match status" value="1"/>
</dbReference>
<dbReference type="EMBL" id="BEZZ01001400">
    <property type="protein sequence ID" value="GCC18286.1"/>
    <property type="molecule type" value="Genomic_DNA"/>
</dbReference>
<comment type="caution">
    <text evidence="13">The sequence shown here is derived from an EMBL/GenBank/DDBJ whole genome shotgun (WGS) entry which is preliminary data.</text>
</comment>
<dbReference type="GO" id="GO:0070062">
    <property type="term" value="C:extracellular exosome"/>
    <property type="evidence" value="ECO:0007669"/>
    <property type="project" value="TreeGrafter"/>
</dbReference>
<organism evidence="13 14">
    <name type="scientific">Chiloscyllium punctatum</name>
    <name type="common">Brownbanded bambooshark</name>
    <name type="synonym">Hemiscyllium punctatum</name>
    <dbReference type="NCBI Taxonomy" id="137246"/>
    <lineage>
        <taxon>Eukaryota</taxon>
        <taxon>Metazoa</taxon>
        <taxon>Chordata</taxon>
        <taxon>Craniata</taxon>
        <taxon>Vertebrata</taxon>
        <taxon>Chondrichthyes</taxon>
        <taxon>Elasmobranchii</taxon>
        <taxon>Galeomorphii</taxon>
        <taxon>Galeoidea</taxon>
        <taxon>Orectolobiformes</taxon>
        <taxon>Hemiscylliidae</taxon>
        <taxon>Chiloscyllium</taxon>
    </lineage>
</organism>
<protein>
    <recommendedName>
        <fullName evidence="15">Sodium-coupled monocarboxylate transporter 1</fullName>
    </recommendedName>
</protein>
<dbReference type="OrthoDB" id="6132759at2759"/>
<accession>A0A401RJK2</accession>
<dbReference type="GO" id="GO:0005343">
    <property type="term" value="F:organic acid:sodium symporter activity"/>
    <property type="evidence" value="ECO:0007669"/>
    <property type="project" value="TreeGrafter"/>
</dbReference>
<gene>
    <name evidence="13" type="ORF">chiPu_0017876</name>
</gene>
<dbReference type="GO" id="GO:0015730">
    <property type="term" value="P:propanoate transmembrane transport"/>
    <property type="evidence" value="ECO:0007669"/>
    <property type="project" value="TreeGrafter"/>
</dbReference>
<keyword evidence="3" id="KW-0813">Transport</keyword>
<evidence type="ECO:0000256" key="3">
    <source>
        <dbReference type="ARBA" id="ARBA00022448"/>
    </source>
</evidence>
<evidence type="ECO:0000256" key="9">
    <source>
        <dbReference type="ARBA" id="ARBA00023136"/>
    </source>
</evidence>
<evidence type="ECO:0000256" key="11">
    <source>
        <dbReference type="RuleBase" id="RU362091"/>
    </source>
</evidence>
<sequence>MSTHHTTVGEFTVWDYVVFVIMLLVSAFIGVYHAIKARGQQSNSQFLLGDRQLRALPVAMSLTASFMSAVTVIGTPAEVYQFGAMFLIFCISYAVVTIVSAEFFLPVFYRLNITSTYEVLYTGIVIYAPALALNQVTGLDLWGVLVATGLVCTFYCTLGGLKAVVWTDVFQMGIMIAGFLAVIIRGVVIQGSFERIWNISYHGGRLNFWDFDPNPLRRHSFWTIVVGGSFMWTAIYGINQSQVQRYIACKNQFEAKL</sequence>
<feature type="transmembrane region" description="Helical" evidence="12">
    <location>
        <begin position="173"/>
        <end position="193"/>
    </location>
</feature>
<comment type="subcellular location">
    <subcellularLocation>
        <location evidence="1">Cell membrane</location>
        <topology evidence="1">Multi-pass membrane protein</topology>
    </subcellularLocation>
</comment>
<dbReference type="PROSITE" id="PS50283">
    <property type="entry name" value="NA_SOLUT_SYMP_3"/>
    <property type="match status" value="1"/>
</dbReference>
<dbReference type="STRING" id="137246.A0A401RJK2"/>
<dbReference type="PANTHER" id="PTHR42985">
    <property type="entry name" value="SODIUM-COUPLED MONOCARBOXYLATE TRANSPORTER"/>
    <property type="match status" value="1"/>
</dbReference>
<evidence type="ECO:0000256" key="7">
    <source>
        <dbReference type="ARBA" id="ARBA00023053"/>
    </source>
</evidence>
<dbReference type="Pfam" id="PF00474">
    <property type="entry name" value="SSF"/>
    <property type="match status" value="2"/>
</dbReference>
<evidence type="ECO:0008006" key="15">
    <source>
        <dbReference type="Google" id="ProtNLM"/>
    </source>
</evidence>
<feature type="transmembrane region" description="Helical" evidence="12">
    <location>
        <begin position="16"/>
        <end position="35"/>
    </location>
</feature>
<keyword evidence="7" id="KW-0915">Sodium</keyword>
<feature type="transmembrane region" description="Helical" evidence="12">
    <location>
        <begin position="142"/>
        <end position="161"/>
    </location>
</feature>
<feature type="transmembrane region" description="Helical" evidence="12">
    <location>
        <begin position="219"/>
        <end position="238"/>
    </location>
</feature>
<dbReference type="Proteomes" id="UP000287033">
    <property type="component" value="Unassembled WGS sequence"/>
</dbReference>
<proteinExistence type="inferred from homology"/>
<keyword evidence="14" id="KW-1185">Reference proteome</keyword>
<reference evidence="13 14" key="1">
    <citation type="journal article" date="2018" name="Nat. Ecol. Evol.">
        <title>Shark genomes provide insights into elasmobranch evolution and the origin of vertebrates.</title>
        <authorList>
            <person name="Hara Y"/>
            <person name="Yamaguchi K"/>
            <person name="Onimaru K"/>
            <person name="Kadota M"/>
            <person name="Koyanagi M"/>
            <person name="Keeley SD"/>
            <person name="Tatsumi K"/>
            <person name="Tanaka K"/>
            <person name="Motone F"/>
            <person name="Kageyama Y"/>
            <person name="Nozu R"/>
            <person name="Adachi N"/>
            <person name="Nishimura O"/>
            <person name="Nakagawa R"/>
            <person name="Tanegashima C"/>
            <person name="Kiyatake I"/>
            <person name="Matsumoto R"/>
            <person name="Murakumo K"/>
            <person name="Nishida K"/>
            <person name="Terakita A"/>
            <person name="Kuratani S"/>
            <person name="Sato K"/>
            <person name="Hyodo S Kuraku.S."/>
        </authorList>
    </citation>
    <scope>NUCLEOTIDE SEQUENCE [LARGE SCALE GENOMIC DNA]</scope>
</reference>
<feature type="transmembrane region" description="Helical" evidence="12">
    <location>
        <begin position="55"/>
        <end position="73"/>
    </location>
</feature>
<dbReference type="AlphaFoldDB" id="A0A401RJK2"/>
<keyword evidence="5 12" id="KW-0812">Transmembrane</keyword>
<evidence type="ECO:0000256" key="1">
    <source>
        <dbReference type="ARBA" id="ARBA00004651"/>
    </source>
</evidence>
<name>A0A401RJK2_CHIPU</name>
<dbReference type="GO" id="GO:0005886">
    <property type="term" value="C:plasma membrane"/>
    <property type="evidence" value="ECO:0007669"/>
    <property type="project" value="UniProtKB-SubCell"/>
</dbReference>
<evidence type="ECO:0000256" key="2">
    <source>
        <dbReference type="ARBA" id="ARBA00006434"/>
    </source>
</evidence>
<evidence type="ECO:0000256" key="8">
    <source>
        <dbReference type="ARBA" id="ARBA00023065"/>
    </source>
</evidence>